<evidence type="ECO:0000313" key="4">
    <source>
        <dbReference type="Proteomes" id="UP001144397"/>
    </source>
</evidence>
<keyword evidence="1" id="KW-1003">Cell membrane</keyword>
<keyword evidence="5" id="KW-1185">Reference proteome</keyword>
<protein>
    <recommendedName>
        <fullName evidence="1">Putative membrane protein insertion efficiency factor</fullName>
    </recommendedName>
</protein>
<reference evidence="2" key="1">
    <citation type="submission" date="2022-12" db="EMBL/GenBank/DDBJ databases">
        <title>Reference genome sequencing for broad-spectrum identification of bacterial and archaeal isolates by mass spectrometry.</title>
        <authorList>
            <person name="Sekiguchi Y."/>
            <person name="Tourlousse D.M."/>
        </authorList>
    </citation>
    <scope>NUCLEOTIDE SEQUENCE</scope>
    <source>
        <strain evidence="2">301</strain>
    </source>
</reference>
<dbReference type="AlphaFoldDB" id="A0A9W6CQ80"/>
<dbReference type="GO" id="GO:0005886">
    <property type="term" value="C:plasma membrane"/>
    <property type="evidence" value="ECO:0007669"/>
    <property type="project" value="UniProtKB-SubCell"/>
</dbReference>
<organism evidence="2 4">
    <name type="scientific">Xanthobacter flavus</name>
    <dbReference type="NCBI Taxonomy" id="281"/>
    <lineage>
        <taxon>Bacteria</taxon>
        <taxon>Pseudomonadati</taxon>
        <taxon>Pseudomonadota</taxon>
        <taxon>Alphaproteobacteria</taxon>
        <taxon>Hyphomicrobiales</taxon>
        <taxon>Xanthobacteraceae</taxon>
        <taxon>Xanthobacter</taxon>
    </lineage>
</organism>
<name>A0A9W6CQ80_XANFL</name>
<comment type="caution">
    <text evidence="2">The sequence shown here is derived from an EMBL/GenBank/DDBJ whole genome shotgun (WGS) entry which is preliminary data.</text>
</comment>
<dbReference type="Proteomes" id="UP001245370">
    <property type="component" value="Unassembled WGS sequence"/>
</dbReference>
<dbReference type="PANTHER" id="PTHR33383:SF1">
    <property type="entry name" value="MEMBRANE PROTEIN INSERTION EFFICIENCY FACTOR-RELATED"/>
    <property type="match status" value="1"/>
</dbReference>
<dbReference type="EMBL" id="JAVDPY010000007">
    <property type="protein sequence ID" value="MDR6335278.1"/>
    <property type="molecule type" value="Genomic_DNA"/>
</dbReference>
<keyword evidence="1" id="KW-0472">Membrane</keyword>
<evidence type="ECO:0000256" key="1">
    <source>
        <dbReference type="HAMAP-Rule" id="MF_00386"/>
    </source>
</evidence>
<reference evidence="3 5" key="2">
    <citation type="submission" date="2023-07" db="EMBL/GenBank/DDBJ databases">
        <title>Genomic Encyclopedia of Type Strains, Phase IV (KMG-IV): sequencing the most valuable type-strain genomes for metagenomic binning, comparative biology and taxonomic classification.</title>
        <authorList>
            <person name="Goeker M."/>
        </authorList>
    </citation>
    <scope>NUCLEOTIDE SEQUENCE [LARGE SCALE GENOMIC DNA]</scope>
    <source>
        <strain evidence="3 5">DSM 338</strain>
    </source>
</reference>
<dbReference type="SMART" id="SM01234">
    <property type="entry name" value="Haemolytic"/>
    <property type="match status" value="1"/>
</dbReference>
<evidence type="ECO:0000313" key="2">
    <source>
        <dbReference type="EMBL" id="GLI24171.1"/>
    </source>
</evidence>
<evidence type="ECO:0000313" key="5">
    <source>
        <dbReference type="Proteomes" id="UP001245370"/>
    </source>
</evidence>
<accession>A0A9W6CQ80</accession>
<dbReference type="NCBIfam" id="TIGR00278">
    <property type="entry name" value="membrane protein insertion efficiency factor YidD"/>
    <property type="match status" value="1"/>
</dbReference>
<gene>
    <name evidence="3" type="ORF">GGQ86_003773</name>
    <name evidence="2" type="ORF">XFLAVUS301_38450</name>
</gene>
<dbReference type="Pfam" id="PF01809">
    <property type="entry name" value="YidD"/>
    <property type="match status" value="1"/>
</dbReference>
<dbReference type="HAMAP" id="MF_00386">
    <property type="entry name" value="UPF0161_YidD"/>
    <property type="match status" value="1"/>
</dbReference>
<comment type="subcellular location">
    <subcellularLocation>
        <location evidence="1">Cell membrane</location>
        <topology evidence="1">Peripheral membrane protein</topology>
        <orientation evidence="1">Cytoplasmic side</orientation>
    </subcellularLocation>
</comment>
<dbReference type="EMBL" id="BSDO01000006">
    <property type="protein sequence ID" value="GLI24171.1"/>
    <property type="molecule type" value="Genomic_DNA"/>
</dbReference>
<sequence length="140" mass="15345">MSMANVGRRAIEAGTEADMAADQGGLNQTAGPVRRIGAQLARVPRLALRGLILVYRYTFSAFMGRQCRYLPTCSEYAEEAVMRHGALPGAVMATARICRCNPWGGHGYDPVPKCLPTGGRWYKPWGYGIWRTPKEPDAEG</sequence>
<dbReference type="Proteomes" id="UP001144397">
    <property type="component" value="Unassembled WGS sequence"/>
</dbReference>
<comment type="function">
    <text evidence="1">Could be involved in insertion of integral membrane proteins into the membrane.</text>
</comment>
<comment type="similarity">
    <text evidence="1">Belongs to the UPF0161 family.</text>
</comment>
<dbReference type="PANTHER" id="PTHR33383">
    <property type="entry name" value="MEMBRANE PROTEIN INSERTION EFFICIENCY FACTOR-RELATED"/>
    <property type="match status" value="1"/>
</dbReference>
<proteinExistence type="inferred from homology"/>
<dbReference type="InterPro" id="IPR002696">
    <property type="entry name" value="Membr_insert_effic_factor_YidD"/>
</dbReference>
<evidence type="ECO:0000313" key="3">
    <source>
        <dbReference type="EMBL" id="MDR6335278.1"/>
    </source>
</evidence>